<dbReference type="Proteomes" id="UP000185713">
    <property type="component" value="Unassembled WGS sequence"/>
</dbReference>
<dbReference type="STRING" id="523843.SAMN06264941_0807"/>
<evidence type="ECO:0000259" key="1">
    <source>
        <dbReference type="Pfam" id="PF02579"/>
    </source>
</evidence>
<dbReference type="SUPFAM" id="SSF53146">
    <property type="entry name" value="Nitrogenase accessory factor-like"/>
    <property type="match status" value="1"/>
</dbReference>
<evidence type="ECO:0000313" key="4">
    <source>
        <dbReference type="EMBL" id="SMH34106.1"/>
    </source>
</evidence>
<dbReference type="EMBL" id="JWTK01000002">
    <property type="protein sequence ID" value="OJH49747.1"/>
    <property type="molecule type" value="Genomic_DNA"/>
</dbReference>
<dbReference type="PANTHER" id="PTHR42983:SF1">
    <property type="entry name" value="IRON-MOLYBDENUM PROTEIN"/>
    <property type="match status" value="1"/>
</dbReference>
<dbReference type="Pfam" id="PF02579">
    <property type="entry name" value="Nitro_FeMo-Co"/>
    <property type="match status" value="1"/>
</dbReference>
<gene>
    <name evidence="3" type="ORF">EFE41_02270</name>
    <name evidence="2" type="ORF">MPF_0535</name>
    <name evidence="4" type="ORF">SAMN06264941_0807</name>
</gene>
<reference evidence="4" key="3">
    <citation type="submission" date="2017-04" db="EMBL/GenBank/DDBJ databases">
        <authorList>
            <person name="Afonso C.L."/>
            <person name="Miller P.J."/>
            <person name="Scott M.A."/>
            <person name="Spackman E."/>
            <person name="Goraichik I."/>
            <person name="Dimitrov K.M."/>
            <person name="Suarez D.L."/>
            <person name="Swayne D.E."/>
        </authorList>
    </citation>
    <scope>NUCLEOTIDE SEQUENCE [LARGE SCALE GENOMIC DNA]</scope>
    <source>
        <strain evidence="4">FDF-1</strain>
    </source>
</reference>
<dbReference type="OrthoDB" id="85838at2157"/>
<dbReference type="AlphaFoldDB" id="A0A1L9C5G7"/>
<dbReference type="Gene3D" id="3.30.420.130">
    <property type="entry name" value="Dinitrogenase iron-molybdenum cofactor biosynthesis domain"/>
    <property type="match status" value="1"/>
</dbReference>
<reference evidence="6" key="2">
    <citation type="submission" date="2017-04" db="EMBL/GenBank/DDBJ databases">
        <authorList>
            <person name="Varghese N."/>
            <person name="Submissions S."/>
        </authorList>
    </citation>
    <scope>NUCLEOTIDE SEQUENCE [LARGE SCALE GENOMIC DNA]</scope>
    <source>
        <strain evidence="6">FDF-1</strain>
    </source>
</reference>
<dbReference type="PANTHER" id="PTHR42983">
    <property type="entry name" value="DINITROGENASE IRON-MOLYBDENUM COFACTOR PROTEIN-RELATED"/>
    <property type="match status" value="1"/>
</dbReference>
<organism evidence="2 5">
    <name type="scientific">Methanohalophilus portucalensis FDF-1</name>
    <dbReference type="NCBI Taxonomy" id="523843"/>
    <lineage>
        <taxon>Archaea</taxon>
        <taxon>Methanobacteriati</taxon>
        <taxon>Methanobacteriota</taxon>
        <taxon>Stenosarchaea group</taxon>
        <taxon>Methanomicrobia</taxon>
        <taxon>Methanosarcinales</taxon>
        <taxon>Methanosarcinaceae</taxon>
        <taxon>Methanohalophilus</taxon>
    </lineage>
</organism>
<accession>A0A1L9C5G7</accession>
<evidence type="ECO:0000313" key="3">
    <source>
        <dbReference type="EMBL" id="RNI13424.1"/>
    </source>
</evidence>
<name>A0A1L9C5G7_9EURY</name>
<dbReference type="EMBL" id="FXBN01000001">
    <property type="protein sequence ID" value="SMH34106.1"/>
    <property type="molecule type" value="Genomic_DNA"/>
</dbReference>
<evidence type="ECO:0000313" key="7">
    <source>
        <dbReference type="Proteomes" id="UP000278252"/>
    </source>
</evidence>
<proteinExistence type="predicted"/>
<dbReference type="RefSeq" id="WP_072358785.1">
    <property type="nucleotide sequence ID" value="NZ_FXBN01000001.1"/>
</dbReference>
<reference evidence="3 7" key="4">
    <citation type="submission" date="2018-10" db="EMBL/GenBank/DDBJ databases">
        <title>Cultivation of a novel Methanohalophilus strain from Kebrit Deep of the Red Sea and a genomic comparison of members of the genus Methanohalophilus.</title>
        <authorList>
            <person name="Guan Y."/>
            <person name="Ngugi D.K."/>
            <person name="Stingl U."/>
        </authorList>
    </citation>
    <scope>NUCLEOTIDE SEQUENCE [LARGE SCALE GENOMIC DNA]</scope>
    <source>
        <strain evidence="3 7">DSM 7471</strain>
    </source>
</reference>
<dbReference type="CDD" id="cd00851">
    <property type="entry name" value="MTH1175"/>
    <property type="match status" value="1"/>
</dbReference>
<dbReference type="InterPro" id="IPR036105">
    <property type="entry name" value="DiNase_FeMo-co_biosyn_sf"/>
</dbReference>
<evidence type="ECO:0000313" key="2">
    <source>
        <dbReference type="EMBL" id="OJH49747.1"/>
    </source>
</evidence>
<evidence type="ECO:0000313" key="6">
    <source>
        <dbReference type="Proteomes" id="UP000193969"/>
    </source>
</evidence>
<protein>
    <submittedName>
        <fullName evidence="2">Dinitrogenase iron-molybdenum cofactor biosynthesis protein</fullName>
    </submittedName>
    <submittedName>
        <fullName evidence="4">Predicted Fe-Mo cluster-binding protein, NifX family</fullName>
    </submittedName>
</protein>
<dbReference type="Proteomes" id="UP000193969">
    <property type="component" value="Unassembled WGS sequence"/>
</dbReference>
<keyword evidence="6" id="KW-1185">Reference proteome</keyword>
<sequence>MKVCIPATDNSGIDSPVGQHFGKVPYYTIYDSETGKVNVLENTSEHMGGVGLPPELLANKDVETMLCGGLGWKAVQMFDQFDIKVFVGAQGKVSDAIEDWKSDRLEQAGANNSCSGHDHEH</sequence>
<dbReference type="Proteomes" id="UP000278252">
    <property type="component" value="Unassembled WGS sequence"/>
</dbReference>
<evidence type="ECO:0000313" key="5">
    <source>
        <dbReference type="Proteomes" id="UP000185713"/>
    </source>
</evidence>
<dbReference type="EMBL" id="RJJH01000001">
    <property type="protein sequence ID" value="RNI13424.1"/>
    <property type="molecule type" value="Genomic_DNA"/>
</dbReference>
<dbReference type="InterPro" id="IPR003731">
    <property type="entry name" value="Di-Nase_FeMo-co_biosynth"/>
</dbReference>
<feature type="domain" description="Dinitrogenase iron-molybdenum cofactor biosynthesis" evidence="1">
    <location>
        <begin position="14"/>
        <end position="101"/>
    </location>
</feature>
<reference evidence="2 5" key="1">
    <citation type="submission" date="2014-12" db="EMBL/GenBank/DDBJ databases">
        <title>The genome sequence of Methanohalophilus portucalensis strain FDF1.</title>
        <authorList>
            <person name="Lai M.-C."/>
            <person name="Lai S.-J."/>
        </authorList>
    </citation>
    <scope>NUCLEOTIDE SEQUENCE [LARGE SCALE GENOMIC DNA]</scope>
    <source>
        <strain evidence="2 5">FDF-1</strain>
    </source>
</reference>
<dbReference type="InterPro" id="IPR033913">
    <property type="entry name" value="MTH1175_dom"/>
</dbReference>